<gene>
    <name evidence="3" type="ORF">APLA_LOCUS15126</name>
</gene>
<dbReference type="InterPro" id="IPR050309">
    <property type="entry name" value="Type-B_Carboxylest/Lipase"/>
</dbReference>
<accession>A0A8S1B810</accession>
<dbReference type="PROSITE" id="PS00941">
    <property type="entry name" value="CARBOXYLESTERASE_B_2"/>
    <property type="match status" value="1"/>
</dbReference>
<protein>
    <recommendedName>
        <fullName evidence="2">Carboxylesterase type B domain-containing protein</fullName>
    </recommendedName>
</protein>
<dbReference type="InterPro" id="IPR019819">
    <property type="entry name" value="Carboxylesterase_B_CS"/>
</dbReference>
<dbReference type="InterPro" id="IPR029058">
    <property type="entry name" value="AB_hydrolase_fold"/>
</dbReference>
<feature type="domain" description="Carboxylesterase type B" evidence="2">
    <location>
        <begin position="3"/>
        <end position="91"/>
    </location>
</feature>
<comment type="caution">
    <text evidence="3">The sequence shown here is derived from an EMBL/GenBank/DDBJ whole genome shotgun (WGS) entry which is preliminary data.</text>
</comment>
<evidence type="ECO:0000256" key="1">
    <source>
        <dbReference type="ARBA" id="ARBA00023180"/>
    </source>
</evidence>
<evidence type="ECO:0000259" key="2">
    <source>
        <dbReference type="Pfam" id="PF00135"/>
    </source>
</evidence>
<dbReference type="Proteomes" id="UP000494256">
    <property type="component" value="Unassembled WGS sequence"/>
</dbReference>
<keyword evidence="1" id="KW-0325">Glycoprotein</keyword>
<organism evidence="3 4">
    <name type="scientific">Arctia plantaginis</name>
    <name type="common">Wood tiger moth</name>
    <name type="synonym">Phalaena plantaginis</name>
    <dbReference type="NCBI Taxonomy" id="874455"/>
    <lineage>
        <taxon>Eukaryota</taxon>
        <taxon>Metazoa</taxon>
        <taxon>Ecdysozoa</taxon>
        <taxon>Arthropoda</taxon>
        <taxon>Hexapoda</taxon>
        <taxon>Insecta</taxon>
        <taxon>Pterygota</taxon>
        <taxon>Neoptera</taxon>
        <taxon>Endopterygota</taxon>
        <taxon>Lepidoptera</taxon>
        <taxon>Glossata</taxon>
        <taxon>Ditrysia</taxon>
        <taxon>Noctuoidea</taxon>
        <taxon>Erebidae</taxon>
        <taxon>Arctiinae</taxon>
        <taxon>Arctia</taxon>
    </lineage>
</organism>
<sequence>MVRVNVSEGLLEGEVVQNEYGGTFYSFKGIPYAQPPVGNLRFKAPQPAKPWVGVRDAKQFGSKCIQIDMMTKALQGSEDCLYLNVYTPNNQPIESLVAVSTPILLSEKDSTVMYLSVVEEKNIDENEKYFAGDYGSVHDGVEIMAGYTSDEGLITLGSTEIVKTKLEMARNYLELFSPQLLSFNLTPNQKLDFGRKIRKYYFKDSSNISDGWEQLSNFYSIDMFVHGVVNFAKLCAKKEKVYLYKFSCKSERNMFAHLLNLTDIIKDKPVTCHADDIFYLFNANLLPNKVDKKSDTFQLMERVIKLWTNFAKYGNPTPDESLGVKWANYTVEKQDYLDIGNKFVPGTAPNADEVKLWDAIFEESGYKLY</sequence>
<dbReference type="OrthoDB" id="7473119at2759"/>
<proteinExistence type="predicted"/>
<dbReference type="InterPro" id="IPR002018">
    <property type="entry name" value="CarbesteraseB"/>
</dbReference>
<evidence type="ECO:0000313" key="4">
    <source>
        <dbReference type="Proteomes" id="UP000494256"/>
    </source>
</evidence>
<dbReference type="PANTHER" id="PTHR11559">
    <property type="entry name" value="CARBOXYLESTERASE"/>
    <property type="match status" value="1"/>
</dbReference>
<dbReference type="Pfam" id="PF00135">
    <property type="entry name" value="COesterase"/>
    <property type="match status" value="1"/>
</dbReference>
<reference evidence="3 4" key="1">
    <citation type="submission" date="2020-04" db="EMBL/GenBank/DDBJ databases">
        <authorList>
            <person name="Wallbank WR R."/>
            <person name="Pardo Diaz C."/>
            <person name="Kozak K."/>
            <person name="Martin S."/>
            <person name="Jiggins C."/>
            <person name="Moest M."/>
            <person name="Warren A I."/>
            <person name="Byers J.R.P. K."/>
            <person name="Montejo-Kovacevich G."/>
            <person name="Yen C E."/>
        </authorList>
    </citation>
    <scope>NUCLEOTIDE SEQUENCE [LARGE SCALE GENOMIC DNA]</scope>
</reference>
<dbReference type="Gene3D" id="3.40.50.1820">
    <property type="entry name" value="alpha/beta hydrolase"/>
    <property type="match status" value="2"/>
</dbReference>
<name>A0A8S1B810_ARCPL</name>
<dbReference type="EMBL" id="CADEBD010000422">
    <property type="protein sequence ID" value="CAB3255006.1"/>
    <property type="molecule type" value="Genomic_DNA"/>
</dbReference>
<evidence type="ECO:0000313" key="3">
    <source>
        <dbReference type="EMBL" id="CAB3255006.1"/>
    </source>
</evidence>
<dbReference type="AlphaFoldDB" id="A0A8S1B810"/>
<dbReference type="SUPFAM" id="SSF53474">
    <property type="entry name" value="alpha/beta-Hydrolases"/>
    <property type="match status" value="2"/>
</dbReference>